<dbReference type="Proteomes" id="UP000289734">
    <property type="component" value="Unassembled WGS sequence"/>
</dbReference>
<dbReference type="InterPro" id="IPR000792">
    <property type="entry name" value="Tscrpt_reg_LuxR_C"/>
</dbReference>
<evidence type="ECO:0000313" key="5">
    <source>
        <dbReference type="Proteomes" id="UP000289734"/>
    </source>
</evidence>
<dbReference type="AlphaFoldDB" id="A0A4Q1KIR9"/>
<feature type="modified residue" description="4-aspartylphosphate" evidence="3">
    <location>
        <position position="54"/>
    </location>
</feature>
<dbReference type="PROSITE" id="PS00622">
    <property type="entry name" value="HTH_LUXR_1"/>
    <property type="match status" value="1"/>
</dbReference>
<organism evidence="4 5">
    <name type="scientific">Flavobacterium piscinae</name>
    <dbReference type="NCBI Taxonomy" id="2506424"/>
    <lineage>
        <taxon>Bacteria</taxon>
        <taxon>Pseudomonadati</taxon>
        <taxon>Bacteroidota</taxon>
        <taxon>Flavobacteriia</taxon>
        <taxon>Flavobacteriales</taxon>
        <taxon>Flavobacteriaceae</taxon>
        <taxon>Flavobacterium</taxon>
    </lineage>
</organism>
<name>A0A4Q1KIR9_9FLAO</name>
<dbReference type="PROSITE" id="PS50043">
    <property type="entry name" value="HTH_LUXR_2"/>
    <property type="match status" value="1"/>
</dbReference>
<gene>
    <name evidence="4" type="ORF">EQG68_12630</name>
</gene>
<dbReference type="RefSeq" id="WP_129465249.1">
    <property type="nucleotide sequence ID" value="NZ_JACSXZ010000001.1"/>
</dbReference>
<sequence length="209" mass="23511">MIKVCLADNQPVVHFGVKSYFKDHAEISIVGHVGNYNMILDMLKIKPIDILVLDLELEGLTSINLVKYILKEFPNTKIIIFSNLSENIYAPNSLKAGVSAYLHKTSKLETLGNVIVKVNNGAVIFNDAIKKSLAMIAKQNKSERLYRKLSNREIEVLRFLSDGKKNNEISKILGLNEKTISTYKLRLLTKLNVTNLVDLVNKAKTLEIV</sequence>
<dbReference type="Gene3D" id="3.40.50.2300">
    <property type="match status" value="1"/>
</dbReference>
<dbReference type="InterPro" id="IPR058245">
    <property type="entry name" value="NreC/VraR/RcsB-like_REC"/>
</dbReference>
<dbReference type="SMART" id="SM00421">
    <property type="entry name" value="HTH_LUXR"/>
    <property type="match status" value="1"/>
</dbReference>
<dbReference type="GO" id="GO:0006355">
    <property type="term" value="P:regulation of DNA-templated transcription"/>
    <property type="evidence" value="ECO:0007669"/>
    <property type="project" value="InterPro"/>
</dbReference>
<dbReference type="PANTHER" id="PTHR45566:SF2">
    <property type="entry name" value="NARL SUBFAMILY"/>
    <property type="match status" value="1"/>
</dbReference>
<dbReference type="Pfam" id="PF00196">
    <property type="entry name" value="GerE"/>
    <property type="match status" value="1"/>
</dbReference>
<dbReference type="CDD" id="cd17535">
    <property type="entry name" value="REC_NarL-like"/>
    <property type="match status" value="1"/>
</dbReference>
<dbReference type="InterPro" id="IPR001789">
    <property type="entry name" value="Sig_transdc_resp-reg_receiver"/>
</dbReference>
<dbReference type="GO" id="GO:0003677">
    <property type="term" value="F:DNA binding"/>
    <property type="evidence" value="ECO:0007669"/>
    <property type="project" value="UniProtKB-KW"/>
</dbReference>
<proteinExistence type="predicted"/>
<protein>
    <submittedName>
        <fullName evidence="4">Response regulator transcription factor</fullName>
    </submittedName>
</protein>
<dbReference type="SUPFAM" id="SSF46894">
    <property type="entry name" value="C-terminal effector domain of the bipartite response regulators"/>
    <property type="match status" value="1"/>
</dbReference>
<dbReference type="SMART" id="SM00448">
    <property type="entry name" value="REC"/>
    <property type="match status" value="1"/>
</dbReference>
<keyword evidence="2" id="KW-0238">DNA-binding</keyword>
<comment type="caution">
    <text evidence="4">The sequence shown here is derived from an EMBL/GenBank/DDBJ whole genome shotgun (WGS) entry which is preliminary data.</text>
</comment>
<evidence type="ECO:0000256" key="3">
    <source>
        <dbReference type="PROSITE-ProRule" id="PRU00169"/>
    </source>
</evidence>
<dbReference type="Pfam" id="PF00072">
    <property type="entry name" value="Response_reg"/>
    <property type="match status" value="1"/>
</dbReference>
<dbReference type="SUPFAM" id="SSF52172">
    <property type="entry name" value="CheY-like"/>
    <property type="match status" value="1"/>
</dbReference>
<accession>A0A4Q1KIR9</accession>
<dbReference type="InterPro" id="IPR016032">
    <property type="entry name" value="Sig_transdc_resp-reg_C-effctor"/>
</dbReference>
<reference evidence="5" key="1">
    <citation type="submission" date="2019-01" db="EMBL/GenBank/DDBJ databases">
        <title>Cytophagaceae bacterium strain CAR-16.</title>
        <authorList>
            <person name="Chen W.-M."/>
        </authorList>
    </citation>
    <scope>NUCLEOTIDE SEQUENCE [LARGE SCALE GENOMIC DNA]</scope>
    <source>
        <strain evidence="5">ICH-30</strain>
    </source>
</reference>
<dbReference type="InterPro" id="IPR011006">
    <property type="entry name" value="CheY-like_superfamily"/>
</dbReference>
<keyword evidence="1 3" id="KW-0597">Phosphoprotein</keyword>
<evidence type="ECO:0000256" key="2">
    <source>
        <dbReference type="ARBA" id="ARBA00023125"/>
    </source>
</evidence>
<dbReference type="CDD" id="cd06170">
    <property type="entry name" value="LuxR_C_like"/>
    <property type="match status" value="1"/>
</dbReference>
<dbReference type="PRINTS" id="PR00038">
    <property type="entry name" value="HTHLUXR"/>
</dbReference>
<dbReference type="InterPro" id="IPR051015">
    <property type="entry name" value="EvgA-like"/>
</dbReference>
<dbReference type="PROSITE" id="PS50110">
    <property type="entry name" value="RESPONSE_REGULATORY"/>
    <property type="match status" value="1"/>
</dbReference>
<keyword evidence="5" id="KW-1185">Reference proteome</keyword>
<dbReference type="OrthoDB" id="1013073at2"/>
<dbReference type="EMBL" id="SBKQ01000013">
    <property type="protein sequence ID" value="RXR29708.1"/>
    <property type="molecule type" value="Genomic_DNA"/>
</dbReference>
<evidence type="ECO:0000313" key="4">
    <source>
        <dbReference type="EMBL" id="RXR29708.1"/>
    </source>
</evidence>
<dbReference type="PANTHER" id="PTHR45566">
    <property type="entry name" value="HTH-TYPE TRANSCRIPTIONAL REGULATOR YHJB-RELATED"/>
    <property type="match status" value="1"/>
</dbReference>
<dbReference type="GO" id="GO:0000160">
    <property type="term" value="P:phosphorelay signal transduction system"/>
    <property type="evidence" value="ECO:0007669"/>
    <property type="project" value="InterPro"/>
</dbReference>
<evidence type="ECO:0000256" key="1">
    <source>
        <dbReference type="ARBA" id="ARBA00022553"/>
    </source>
</evidence>